<feature type="repeat" description="PPR" evidence="2">
    <location>
        <begin position="203"/>
        <end position="237"/>
    </location>
</feature>
<dbReference type="Pfam" id="PF13041">
    <property type="entry name" value="PPR_2"/>
    <property type="match status" value="4"/>
</dbReference>
<dbReference type="PROSITE" id="PS51375">
    <property type="entry name" value="PPR"/>
    <property type="match status" value="6"/>
</dbReference>
<gene>
    <name evidence="3" type="ORF">DCAF_LOCUS9206</name>
</gene>
<dbReference type="InterPro" id="IPR002885">
    <property type="entry name" value="PPR_rpt"/>
</dbReference>
<name>A0AAV1REM5_9ROSI</name>
<organism evidence="3 4">
    <name type="scientific">Dovyalis caffra</name>
    <dbReference type="NCBI Taxonomy" id="77055"/>
    <lineage>
        <taxon>Eukaryota</taxon>
        <taxon>Viridiplantae</taxon>
        <taxon>Streptophyta</taxon>
        <taxon>Embryophyta</taxon>
        <taxon>Tracheophyta</taxon>
        <taxon>Spermatophyta</taxon>
        <taxon>Magnoliopsida</taxon>
        <taxon>eudicotyledons</taxon>
        <taxon>Gunneridae</taxon>
        <taxon>Pentapetalae</taxon>
        <taxon>rosids</taxon>
        <taxon>fabids</taxon>
        <taxon>Malpighiales</taxon>
        <taxon>Salicaceae</taxon>
        <taxon>Flacourtieae</taxon>
        <taxon>Dovyalis</taxon>
    </lineage>
</organism>
<evidence type="ECO:0000313" key="3">
    <source>
        <dbReference type="EMBL" id="CAK7332883.1"/>
    </source>
</evidence>
<reference evidence="3 4" key="1">
    <citation type="submission" date="2024-01" db="EMBL/GenBank/DDBJ databases">
        <authorList>
            <person name="Waweru B."/>
        </authorList>
    </citation>
    <scope>NUCLEOTIDE SEQUENCE [LARGE SCALE GENOMIC DNA]</scope>
</reference>
<dbReference type="FunFam" id="1.25.40.10:FF:001093">
    <property type="entry name" value="Pentatricopeptide repeat-containing protein At2g34400"/>
    <property type="match status" value="1"/>
</dbReference>
<evidence type="ECO:0000313" key="4">
    <source>
        <dbReference type="Proteomes" id="UP001314170"/>
    </source>
</evidence>
<feature type="repeat" description="PPR" evidence="2">
    <location>
        <begin position="71"/>
        <end position="105"/>
    </location>
</feature>
<dbReference type="FunFam" id="1.25.40.10:FF:000441">
    <property type="entry name" value="Pentatricopeptide repeat-containing protein mitochondrial"/>
    <property type="match status" value="1"/>
</dbReference>
<dbReference type="InterPro" id="IPR046960">
    <property type="entry name" value="PPR_At4g14850-like_plant"/>
</dbReference>
<feature type="repeat" description="PPR" evidence="2">
    <location>
        <begin position="172"/>
        <end position="202"/>
    </location>
</feature>
<evidence type="ECO:0000256" key="1">
    <source>
        <dbReference type="ARBA" id="ARBA00022737"/>
    </source>
</evidence>
<feature type="repeat" description="PPR" evidence="2">
    <location>
        <begin position="304"/>
        <end position="334"/>
    </location>
</feature>
<keyword evidence="4" id="KW-1185">Reference proteome</keyword>
<dbReference type="GO" id="GO:0003723">
    <property type="term" value="F:RNA binding"/>
    <property type="evidence" value="ECO:0007669"/>
    <property type="project" value="InterPro"/>
</dbReference>
<dbReference type="NCBIfam" id="TIGR00756">
    <property type="entry name" value="PPR"/>
    <property type="match status" value="5"/>
</dbReference>
<dbReference type="Pfam" id="PF20431">
    <property type="entry name" value="E_motif"/>
    <property type="match status" value="1"/>
</dbReference>
<dbReference type="Pfam" id="PF01535">
    <property type="entry name" value="PPR"/>
    <property type="match status" value="2"/>
</dbReference>
<dbReference type="InterPro" id="IPR046848">
    <property type="entry name" value="E_motif"/>
</dbReference>
<dbReference type="GO" id="GO:0009451">
    <property type="term" value="P:RNA modification"/>
    <property type="evidence" value="ECO:0007669"/>
    <property type="project" value="InterPro"/>
</dbReference>
<sequence>MLDILMVCQRVIVVENVMDWLLDERDFFCNLKRRNDMRSILFQITSKIASLSRSGYITHARKLFDEMPKRDTVAWNSMLTGYSRLGLHQETFSLFRQMRTSNIKPDHFTFTATLNACAASSSLRNGTKIHALVIVLGYQSSLPVNNSLIDMYGKCLSPFSANKIFQETNDSNEVTWGSLLFAYTNSGQFDAATSVFEMMPKKVDVAWNIMISGLGQYGKIELCLDMFKEMRESFCEPDQWTYSALISACTESLQLEYGFMMHAVVIKVGWSSAAEAKNSILSFYAKLGSVNDAMRVFESLGTLTQVSWNAIIDAFMKAGDTSEAFLTFQRMPDKNVVSWTSMITGYARNGYGEEALSFFVGMMRNCLLPDDFTFGAVLQACSSLALLGHGRMVHGCVIHHGFHARVYIGNGLVNMYAKCGDLDGSNLAFNDIYEKDLVSFNAMLFAYGLHGKAIQALRLYEDMVASGTKPDKVTFIGLFLTCSHSGLIDKGREFFESMRLVHGLSLDMDHVACMVDMLGRGGYVAEAKELAIKHSKTGDVKTSYCEALLGASSAHSEVEIGKDVGKALKDLEPHKEISYVLQSNLYCTSGRWKEAEMVRKAMVDEGLKKMPGCSWIEVRNKVAAFVAGHSQPCMEELYTLLHFLELEMRHPCFIGFEN</sequence>
<dbReference type="PANTHER" id="PTHR47926">
    <property type="entry name" value="PENTATRICOPEPTIDE REPEAT-CONTAINING PROTEIN"/>
    <property type="match status" value="1"/>
</dbReference>
<proteinExistence type="predicted"/>
<dbReference type="PANTHER" id="PTHR47926:SF465">
    <property type="entry name" value="PENTATRICOPEPTIDE REPEAT (PPR-LIKE) SUPERFAMILY PROTEIN"/>
    <property type="match status" value="1"/>
</dbReference>
<evidence type="ECO:0000256" key="2">
    <source>
        <dbReference type="PROSITE-ProRule" id="PRU00708"/>
    </source>
</evidence>
<feature type="repeat" description="PPR" evidence="2">
    <location>
        <begin position="436"/>
        <end position="470"/>
    </location>
</feature>
<dbReference type="AlphaFoldDB" id="A0AAV1REM5"/>
<feature type="repeat" description="PPR" evidence="2">
    <location>
        <begin position="335"/>
        <end position="369"/>
    </location>
</feature>
<comment type="caution">
    <text evidence="3">The sequence shown here is derived from an EMBL/GenBank/DDBJ whole genome shotgun (WGS) entry which is preliminary data.</text>
</comment>
<dbReference type="Proteomes" id="UP001314170">
    <property type="component" value="Unassembled WGS sequence"/>
</dbReference>
<dbReference type="EMBL" id="CAWUPB010000913">
    <property type="protein sequence ID" value="CAK7332883.1"/>
    <property type="molecule type" value="Genomic_DNA"/>
</dbReference>
<keyword evidence="1" id="KW-0677">Repeat</keyword>
<protein>
    <submittedName>
        <fullName evidence="3">Uncharacterized protein</fullName>
    </submittedName>
</protein>
<dbReference type="InterPro" id="IPR011990">
    <property type="entry name" value="TPR-like_helical_dom_sf"/>
</dbReference>
<dbReference type="Gene3D" id="1.25.40.10">
    <property type="entry name" value="Tetratricopeptide repeat domain"/>
    <property type="match status" value="4"/>
</dbReference>
<accession>A0AAV1REM5</accession>